<dbReference type="Proteomes" id="UP000192903">
    <property type="component" value="Unassembled WGS sequence"/>
</dbReference>
<keyword evidence="6" id="KW-1185">Reference proteome</keyword>
<name>A0A1X7DL27_9HYPH</name>
<dbReference type="PROSITE" id="PS00041">
    <property type="entry name" value="HTH_ARAC_FAMILY_1"/>
    <property type="match status" value="1"/>
</dbReference>
<reference evidence="6" key="1">
    <citation type="submission" date="2017-04" db="EMBL/GenBank/DDBJ databases">
        <authorList>
            <person name="Varghese N."/>
            <person name="Submissions S."/>
        </authorList>
    </citation>
    <scope>NUCLEOTIDE SEQUENCE [LARGE SCALE GENOMIC DNA]</scope>
    <source>
        <strain evidence="6">B4P</strain>
    </source>
</reference>
<keyword evidence="1" id="KW-0805">Transcription regulation</keyword>
<evidence type="ECO:0000256" key="2">
    <source>
        <dbReference type="ARBA" id="ARBA00023125"/>
    </source>
</evidence>
<dbReference type="InterPro" id="IPR009057">
    <property type="entry name" value="Homeodomain-like_sf"/>
</dbReference>
<dbReference type="InterPro" id="IPR018060">
    <property type="entry name" value="HTH_AraC"/>
</dbReference>
<keyword evidence="3" id="KW-0804">Transcription</keyword>
<organism evidence="5 6">
    <name type="scientific">Xaviernesmea oryzae</name>
    <dbReference type="NCBI Taxonomy" id="464029"/>
    <lineage>
        <taxon>Bacteria</taxon>
        <taxon>Pseudomonadati</taxon>
        <taxon>Pseudomonadota</taxon>
        <taxon>Alphaproteobacteria</taxon>
        <taxon>Hyphomicrobiales</taxon>
        <taxon>Rhizobiaceae</taxon>
        <taxon>Rhizobium/Agrobacterium group</taxon>
        <taxon>Xaviernesmea</taxon>
    </lineage>
</organism>
<proteinExistence type="predicted"/>
<dbReference type="Pfam" id="PF14525">
    <property type="entry name" value="AraC_binding_2"/>
    <property type="match status" value="1"/>
</dbReference>
<dbReference type="InterPro" id="IPR018062">
    <property type="entry name" value="HTH_AraC-typ_CS"/>
</dbReference>
<protein>
    <submittedName>
        <fullName evidence="5">AraC-binding-like domain-containing protein</fullName>
    </submittedName>
</protein>
<dbReference type="EMBL" id="FXAF01000003">
    <property type="protein sequence ID" value="SMF17622.1"/>
    <property type="molecule type" value="Genomic_DNA"/>
</dbReference>
<evidence type="ECO:0000256" key="1">
    <source>
        <dbReference type="ARBA" id="ARBA00023015"/>
    </source>
</evidence>
<dbReference type="GO" id="GO:0003700">
    <property type="term" value="F:DNA-binding transcription factor activity"/>
    <property type="evidence" value="ECO:0007669"/>
    <property type="project" value="InterPro"/>
</dbReference>
<dbReference type="SMART" id="SM00342">
    <property type="entry name" value="HTH_ARAC"/>
    <property type="match status" value="1"/>
</dbReference>
<evidence type="ECO:0000259" key="4">
    <source>
        <dbReference type="PROSITE" id="PS01124"/>
    </source>
</evidence>
<dbReference type="Pfam" id="PF12833">
    <property type="entry name" value="HTH_18"/>
    <property type="match status" value="1"/>
</dbReference>
<evidence type="ECO:0000256" key="3">
    <source>
        <dbReference type="ARBA" id="ARBA00023163"/>
    </source>
</evidence>
<dbReference type="OrthoDB" id="252470at2"/>
<dbReference type="PROSITE" id="PS01124">
    <property type="entry name" value="HTH_ARAC_FAMILY_2"/>
    <property type="match status" value="1"/>
</dbReference>
<dbReference type="STRING" id="464029.SAMN02982989_5551"/>
<dbReference type="GO" id="GO:0043565">
    <property type="term" value="F:sequence-specific DNA binding"/>
    <property type="evidence" value="ECO:0007669"/>
    <property type="project" value="InterPro"/>
</dbReference>
<sequence length="313" mass="35224">MGVIERFSTAAVKPAGRLDFWNQLCCETLTETYVDTDVDGFRAEMWRWSIGDLAMIRPRSDASVVRRSPFASKRGERSVVLHFQHNGRSRFSHQYRQAELGVGDFVLSDAEAGYKFDLSPDHELLVVEMPRAPLEERLSSLSDKLNCRLPGTSPGGRLFREFLLSLWRQGHQGDGDLDLQKGISSVFFDMLALAVHGATTPVRNEAEHWPLRTHLLGLVELRLCEPDLRTTTLAEALGVSPRTIQNVFAAMGTTPSNYILERRLARAADLLRADRSMPVTSIAYELGFNDSAYFARCFRRRFGTSPSGWRGDN</sequence>
<gene>
    <name evidence="5" type="ORF">SAMN02982989_5551</name>
</gene>
<evidence type="ECO:0000313" key="5">
    <source>
        <dbReference type="EMBL" id="SMF17622.1"/>
    </source>
</evidence>
<feature type="domain" description="HTH araC/xylS-type" evidence="4">
    <location>
        <begin position="213"/>
        <end position="312"/>
    </location>
</feature>
<dbReference type="InterPro" id="IPR035418">
    <property type="entry name" value="AraC-bd_2"/>
</dbReference>
<dbReference type="PRINTS" id="PR00032">
    <property type="entry name" value="HTHARAC"/>
</dbReference>
<dbReference type="SUPFAM" id="SSF46689">
    <property type="entry name" value="Homeodomain-like"/>
    <property type="match status" value="1"/>
</dbReference>
<dbReference type="InterPro" id="IPR050204">
    <property type="entry name" value="AraC_XylS_family_regulators"/>
</dbReference>
<dbReference type="PANTHER" id="PTHR46796">
    <property type="entry name" value="HTH-TYPE TRANSCRIPTIONAL ACTIVATOR RHAS-RELATED"/>
    <property type="match status" value="1"/>
</dbReference>
<dbReference type="InterPro" id="IPR020449">
    <property type="entry name" value="Tscrpt_reg_AraC-type_HTH"/>
</dbReference>
<dbReference type="RefSeq" id="WP_159457608.1">
    <property type="nucleotide sequence ID" value="NZ_FXAF01000003.1"/>
</dbReference>
<keyword evidence="2" id="KW-0238">DNA-binding</keyword>
<dbReference type="PANTHER" id="PTHR46796:SF6">
    <property type="entry name" value="ARAC SUBFAMILY"/>
    <property type="match status" value="1"/>
</dbReference>
<accession>A0A1X7DL27</accession>
<dbReference type="AlphaFoldDB" id="A0A1X7DL27"/>
<dbReference type="Gene3D" id="1.10.10.60">
    <property type="entry name" value="Homeodomain-like"/>
    <property type="match status" value="1"/>
</dbReference>
<evidence type="ECO:0000313" key="6">
    <source>
        <dbReference type="Proteomes" id="UP000192903"/>
    </source>
</evidence>